<keyword evidence="2" id="KW-0288">FMN</keyword>
<dbReference type="PANTHER" id="PTHR32332:SF20">
    <property type="entry name" value="2-NITROPROPANE DIOXYGENASE-LIKE PROTEIN"/>
    <property type="match status" value="1"/>
</dbReference>
<dbReference type="PANTHER" id="PTHR32332">
    <property type="entry name" value="2-NITROPROPANE DIOXYGENASE"/>
    <property type="match status" value="1"/>
</dbReference>
<evidence type="ECO:0000313" key="5">
    <source>
        <dbReference type="Proteomes" id="UP001385499"/>
    </source>
</evidence>
<dbReference type="InterPro" id="IPR013785">
    <property type="entry name" value="Aldolase_TIM"/>
</dbReference>
<organism evidence="4 5">
    <name type="scientific">Roseibium algae</name>
    <dbReference type="NCBI Taxonomy" id="3123038"/>
    <lineage>
        <taxon>Bacteria</taxon>
        <taxon>Pseudomonadati</taxon>
        <taxon>Pseudomonadota</taxon>
        <taxon>Alphaproteobacteria</taxon>
        <taxon>Hyphomicrobiales</taxon>
        <taxon>Stappiaceae</taxon>
        <taxon>Roseibium</taxon>
    </lineage>
</organism>
<evidence type="ECO:0000313" key="4">
    <source>
        <dbReference type="EMBL" id="MEJ8475274.1"/>
    </source>
</evidence>
<dbReference type="InterPro" id="IPR004136">
    <property type="entry name" value="NMO"/>
</dbReference>
<dbReference type="SUPFAM" id="SSF51412">
    <property type="entry name" value="Inosine monophosphate dehydrogenase (IMPDH)"/>
    <property type="match status" value="1"/>
</dbReference>
<comment type="caution">
    <text evidence="4">The sequence shown here is derived from an EMBL/GenBank/DDBJ whole genome shotgun (WGS) entry which is preliminary data.</text>
</comment>
<evidence type="ECO:0000256" key="1">
    <source>
        <dbReference type="ARBA" id="ARBA00022630"/>
    </source>
</evidence>
<gene>
    <name evidence="4" type="ORF">V6575_14360</name>
</gene>
<name>A0ABU8TM94_9HYPH</name>
<dbReference type="RefSeq" id="WP_340275268.1">
    <property type="nucleotide sequence ID" value="NZ_JBAKIA010000010.1"/>
</dbReference>
<sequence length="343" mass="36350">MTSSATAPLFDTAVTRNFGTRLPIVAGGLMWLSNAHYVSAGARAGVMSFLTAASFPDRDDLRREISRTRELSGEKPFGVNVSMLPKLVPGDKVVDTFRLIADEGVRFVETSGRNPAHYLDELKKAGIIVLHKVPGVRYAASAEAAGVDMVSIVGAECGGHPSLDMIGSLVNQGLASQRLKIPYLIGGGVGTGGQIAGCLASGADGVIIGTRFLVSKEINAHDDYKQALATARETDTDLTLTSVHNTVRSLSNETTRLVADLEAKDPDIGIEALLPHVSGKIGRKAYETGDVRQGLLSAGQSLGLTHKIQPLADIVGQLEFETRTALQRLARLSNQLPEEGTRA</sequence>
<evidence type="ECO:0000256" key="3">
    <source>
        <dbReference type="ARBA" id="ARBA00023002"/>
    </source>
</evidence>
<keyword evidence="4" id="KW-0503">Monooxygenase</keyword>
<proteinExistence type="predicted"/>
<dbReference type="GO" id="GO:0004497">
    <property type="term" value="F:monooxygenase activity"/>
    <property type="evidence" value="ECO:0007669"/>
    <property type="project" value="UniProtKB-KW"/>
</dbReference>
<dbReference type="Proteomes" id="UP001385499">
    <property type="component" value="Unassembled WGS sequence"/>
</dbReference>
<reference evidence="4 5" key="1">
    <citation type="submission" date="2024-02" db="EMBL/GenBank/DDBJ databases">
        <title>Roseibium algae sp. nov., isolated from marine alga (Grateloupia sp.), showing potential in myo-inositol conversion.</title>
        <authorList>
            <person name="Wang Y."/>
        </authorList>
    </citation>
    <scope>NUCLEOTIDE SEQUENCE [LARGE SCALE GENOMIC DNA]</scope>
    <source>
        <strain evidence="4 5">H3510</strain>
    </source>
</reference>
<keyword evidence="5" id="KW-1185">Reference proteome</keyword>
<dbReference type="Gene3D" id="3.20.20.70">
    <property type="entry name" value="Aldolase class I"/>
    <property type="match status" value="1"/>
</dbReference>
<keyword evidence="3 4" id="KW-0560">Oxidoreductase</keyword>
<dbReference type="Pfam" id="PF03060">
    <property type="entry name" value="NMO"/>
    <property type="match status" value="1"/>
</dbReference>
<dbReference type="CDD" id="cd04730">
    <property type="entry name" value="NPD_like"/>
    <property type="match status" value="1"/>
</dbReference>
<accession>A0ABU8TM94</accession>
<evidence type="ECO:0000256" key="2">
    <source>
        <dbReference type="ARBA" id="ARBA00022643"/>
    </source>
</evidence>
<protein>
    <submittedName>
        <fullName evidence="4">Nitronate monooxygenase</fullName>
        <ecNumber evidence="4">1.13.12.-</ecNumber>
    </submittedName>
</protein>
<dbReference type="EMBL" id="JBAKIA010000010">
    <property type="protein sequence ID" value="MEJ8475274.1"/>
    <property type="molecule type" value="Genomic_DNA"/>
</dbReference>
<dbReference type="EC" id="1.13.12.-" evidence="4"/>
<keyword evidence="1" id="KW-0285">Flavoprotein</keyword>